<accession>Q2K937</accession>
<proteinExistence type="predicted"/>
<dbReference type="AlphaFoldDB" id="Q2K937"/>
<keyword evidence="3" id="KW-1185">Reference proteome</keyword>
<protein>
    <submittedName>
        <fullName evidence="2">Uncharacterized protein</fullName>
    </submittedName>
</protein>
<evidence type="ECO:0000256" key="1">
    <source>
        <dbReference type="SAM" id="Phobius"/>
    </source>
</evidence>
<dbReference type="Proteomes" id="UP000001936">
    <property type="component" value="Chromosome"/>
</dbReference>
<dbReference type="EMBL" id="CP000133">
    <property type="protein sequence ID" value="ABC90649.1"/>
    <property type="molecule type" value="Genomic_DNA"/>
</dbReference>
<keyword evidence="1" id="KW-0812">Transmembrane</keyword>
<gene>
    <name evidence="2" type="ordered locus">RHE_CH01858</name>
</gene>
<keyword evidence="1" id="KW-1133">Transmembrane helix</keyword>
<keyword evidence="1" id="KW-0472">Membrane</keyword>
<evidence type="ECO:0000313" key="3">
    <source>
        <dbReference type="Proteomes" id="UP000001936"/>
    </source>
</evidence>
<dbReference type="KEGG" id="ret:RHE_CH01858"/>
<sequence>MKIQWQVIADEILQLADVTLLLGHAIKAGCIVLVSLIAHRLREEYIPDRNMPVRITLVDRIVLGIGIPVVPSPLLRRIPITWRDEPPKCWDRSIWH</sequence>
<name>Q2K937_RHIEC</name>
<evidence type="ECO:0000313" key="2">
    <source>
        <dbReference type="EMBL" id="ABC90649.1"/>
    </source>
</evidence>
<feature type="transmembrane region" description="Helical" evidence="1">
    <location>
        <begin position="20"/>
        <end position="41"/>
    </location>
</feature>
<organism evidence="2 3">
    <name type="scientific">Rhizobium etli (strain ATCC 51251 / DSM 11541 / JCM 21823 / NBRC 15573 / CFN 42)</name>
    <dbReference type="NCBI Taxonomy" id="347834"/>
    <lineage>
        <taxon>Bacteria</taxon>
        <taxon>Pseudomonadati</taxon>
        <taxon>Pseudomonadota</taxon>
        <taxon>Alphaproteobacteria</taxon>
        <taxon>Hyphomicrobiales</taxon>
        <taxon>Rhizobiaceae</taxon>
        <taxon>Rhizobium/Agrobacterium group</taxon>
        <taxon>Rhizobium</taxon>
    </lineage>
</organism>
<dbReference type="HOGENOM" id="CLU_2357719_0_0_5"/>
<reference evidence="2 3" key="1">
    <citation type="journal article" date="2006" name="Proc. Natl. Acad. Sci. U.S.A.">
        <title>The partitioned Rhizobium etli genome: genetic and metabolic redundancy in seven interacting replicons.</title>
        <authorList>
            <person name="Gonzalez V."/>
            <person name="Santamaria R.I."/>
            <person name="Bustos P."/>
            <person name="Hernandez-Gonzalez I."/>
            <person name="Medrano-Soto A."/>
            <person name="Moreno-Hagelsieb G."/>
            <person name="Janga S.C."/>
            <person name="Ramirez M.A."/>
            <person name="Jimenez-Jacinto V."/>
            <person name="Collado-Vides J."/>
            <person name="Davila G."/>
        </authorList>
    </citation>
    <scope>NUCLEOTIDE SEQUENCE [LARGE SCALE GENOMIC DNA]</scope>
    <source>
        <strain evidence="3">ATCC 51251 / DSM 11541 / JCM 21823 / NBRC 15573 / CFN 42</strain>
    </source>
</reference>